<evidence type="ECO:0000256" key="7">
    <source>
        <dbReference type="SAM" id="Phobius"/>
    </source>
</evidence>
<feature type="transmembrane region" description="Helical" evidence="7">
    <location>
        <begin position="67"/>
        <end position="93"/>
    </location>
</feature>
<dbReference type="InterPro" id="IPR036640">
    <property type="entry name" value="ABC1_TM_sf"/>
</dbReference>
<protein>
    <submittedName>
        <fullName evidence="10">ABC transporter ATP-binding protein</fullName>
    </submittedName>
</protein>
<feature type="transmembrane region" description="Helical" evidence="7">
    <location>
        <begin position="172"/>
        <end position="189"/>
    </location>
</feature>
<dbReference type="InterPro" id="IPR011527">
    <property type="entry name" value="ABC1_TM_dom"/>
</dbReference>
<dbReference type="InterPro" id="IPR003593">
    <property type="entry name" value="AAA+_ATPase"/>
</dbReference>
<keyword evidence="11" id="KW-1185">Reference proteome</keyword>
<dbReference type="RefSeq" id="WP_020515992.1">
    <property type="nucleotide sequence ID" value="NZ_JBIAZU010000002.1"/>
</dbReference>
<dbReference type="Gene3D" id="3.40.50.300">
    <property type="entry name" value="P-loop containing nucleotide triphosphate hydrolases"/>
    <property type="match status" value="1"/>
</dbReference>
<dbReference type="PANTHER" id="PTHR43394">
    <property type="entry name" value="ATP-DEPENDENT PERMEASE MDL1, MITOCHONDRIAL"/>
    <property type="match status" value="1"/>
</dbReference>
<evidence type="ECO:0000256" key="3">
    <source>
        <dbReference type="ARBA" id="ARBA00022741"/>
    </source>
</evidence>
<dbReference type="CDD" id="cd07346">
    <property type="entry name" value="ABC_6TM_exporters"/>
    <property type="match status" value="1"/>
</dbReference>
<dbReference type="SUPFAM" id="SSF90123">
    <property type="entry name" value="ABC transporter transmembrane region"/>
    <property type="match status" value="1"/>
</dbReference>
<evidence type="ECO:0000313" key="10">
    <source>
        <dbReference type="EMBL" id="MFF5289522.1"/>
    </source>
</evidence>
<dbReference type="PANTHER" id="PTHR43394:SF1">
    <property type="entry name" value="ATP-BINDING CASSETTE SUB-FAMILY B MEMBER 10, MITOCHONDRIAL"/>
    <property type="match status" value="1"/>
</dbReference>
<dbReference type="PROSITE" id="PS50893">
    <property type="entry name" value="ABC_TRANSPORTER_2"/>
    <property type="match status" value="1"/>
</dbReference>
<dbReference type="InterPro" id="IPR027417">
    <property type="entry name" value="P-loop_NTPase"/>
</dbReference>
<evidence type="ECO:0000256" key="4">
    <source>
        <dbReference type="ARBA" id="ARBA00022840"/>
    </source>
</evidence>
<dbReference type="Gene3D" id="1.20.1560.10">
    <property type="entry name" value="ABC transporter type 1, transmembrane domain"/>
    <property type="match status" value="1"/>
</dbReference>
<organism evidence="10 11">
    <name type="scientific">Paractinoplanes globisporus</name>
    <dbReference type="NCBI Taxonomy" id="113565"/>
    <lineage>
        <taxon>Bacteria</taxon>
        <taxon>Bacillati</taxon>
        <taxon>Actinomycetota</taxon>
        <taxon>Actinomycetes</taxon>
        <taxon>Micromonosporales</taxon>
        <taxon>Micromonosporaceae</taxon>
        <taxon>Paractinoplanes</taxon>
    </lineage>
</organism>
<evidence type="ECO:0000256" key="6">
    <source>
        <dbReference type="ARBA" id="ARBA00023136"/>
    </source>
</evidence>
<evidence type="ECO:0000256" key="5">
    <source>
        <dbReference type="ARBA" id="ARBA00022989"/>
    </source>
</evidence>
<proteinExistence type="predicted"/>
<keyword evidence="4 10" id="KW-0067">ATP-binding</keyword>
<keyword evidence="2 7" id="KW-0812">Transmembrane</keyword>
<dbReference type="Proteomes" id="UP001602245">
    <property type="component" value="Unassembled WGS sequence"/>
</dbReference>
<keyword evidence="3" id="KW-0547">Nucleotide-binding</keyword>
<comment type="subcellular location">
    <subcellularLocation>
        <location evidence="1">Cell membrane</location>
        <topology evidence="1">Multi-pass membrane protein</topology>
    </subcellularLocation>
</comment>
<evidence type="ECO:0000259" key="9">
    <source>
        <dbReference type="PROSITE" id="PS50929"/>
    </source>
</evidence>
<dbReference type="Pfam" id="PF00005">
    <property type="entry name" value="ABC_tran"/>
    <property type="match status" value="1"/>
</dbReference>
<evidence type="ECO:0000313" key="11">
    <source>
        <dbReference type="Proteomes" id="UP001602245"/>
    </source>
</evidence>
<dbReference type="PROSITE" id="PS50929">
    <property type="entry name" value="ABC_TM1F"/>
    <property type="match status" value="1"/>
</dbReference>
<dbReference type="InterPro" id="IPR003439">
    <property type="entry name" value="ABC_transporter-like_ATP-bd"/>
</dbReference>
<dbReference type="SMART" id="SM00382">
    <property type="entry name" value="AAA"/>
    <property type="match status" value="1"/>
</dbReference>
<evidence type="ECO:0000256" key="2">
    <source>
        <dbReference type="ARBA" id="ARBA00022692"/>
    </source>
</evidence>
<evidence type="ECO:0000256" key="1">
    <source>
        <dbReference type="ARBA" id="ARBA00004651"/>
    </source>
</evidence>
<name>A0ABW6W895_9ACTN</name>
<comment type="caution">
    <text evidence="10">The sequence shown here is derived from an EMBL/GenBank/DDBJ whole genome shotgun (WGS) entry which is preliminary data.</text>
</comment>
<feature type="domain" description="ABC transporter" evidence="8">
    <location>
        <begin position="344"/>
        <end position="566"/>
    </location>
</feature>
<feature type="domain" description="ABC transmembrane type-1" evidence="9">
    <location>
        <begin position="31"/>
        <end position="313"/>
    </location>
</feature>
<evidence type="ECO:0000259" key="8">
    <source>
        <dbReference type="PROSITE" id="PS50893"/>
    </source>
</evidence>
<keyword evidence="6 7" id="KW-0472">Membrane</keyword>
<dbReference type="EMBL" id="JBIAZU010000002">
    <property type="protein sequence ID" value="MFF5289522.1"/>
    <property type="molecule type" value="Genomic_DNA"/>
</dbReference>
<gene>
    <name evidence="10" type="ORF">ACFY35_08795</name>
</gene>
<feature type="transmembrane region" description="Helical" evidence="7">
    <location>
        <begin position="254"/>
        <end position="277"/>
    </location>
</feature>
<dbReference type="SUPFAM" id="SSF52540">
    <property type="entry name" value="P-loop containing nucleoside triphosphate hydrolases"/>
    <property type="match status" value="1"/>
</dbReference>
<sequence>MSETTLLPIATGRRTRAQLKALARPLRRRLAGAMLLMVAGTIAGLVTPPLLGHIVDLATSGGGTTDFVLTGVGLIAGALGEAVLAGIGFALLAQVGESMLAGLRERFVASALRLPLEQVERAGAGDLTSRVTNDVTVVAEAARSALPEFVRAMLTIVLTLAGMAVLDWRFLLAALIAVPVQAYTVRWYARRAVPLYAKQRIAVADQQHHLLATIDGAPTIRAFRLAPEHRDRVGAKSEQAVDLLLRGVALQTRFYARLHVAEFAGLAAVLATGFFLVRGDVVSIGTATAAALYFHGLFSPVNTALALADDAQAAASGLNRLVGVADIDVPEREPAVIGPGPDAVVVRDLGFAYVPDRPVLAGVDLTIGRGERVAVVGSSGAGKTTLAKVIAGVHEPTTGRVEVPAGEVALITQEVHVFAGPLGDDLRLARPDASDEEVRAALAEVDALGWVEQLPDGLDTEVGSGGHALTAAQAQQLAFARLILADPPVAILDEATAEAGSAGARLLERVAAAALEGRTALIIAHRLTQAVTADRVVVMEAGRVVEVGAHQDLIKQDGPYAVLWQAWSDQRAHS</sequence>
<dbReference type="Pfam" id="PF00664">
    <property type="entry name" value="ABC_membrane"/>
    <property type="match status" value="1"/>
</dbReference>
<reference evidence="10 11" key="1">
    <citation type="submission" date="2024-10" db="EMBL/GenBank/DDBJ databases">
        <title>The Natural Products Discovery Center: Release of the First 8490 Sequenced Strains for Exploring Actinobacteria Biosynthetic Diversity.</title>
        <authorList>
            <person name="Kalkreuter E."/>
            <person name="Kautsar S.A."/>
            <person name="Yang D."/>
            <person name="Bader C.D."/>
            <person name="Teijaro C.N."/>
            <person name="Fluegel L."/>
            <person name="Davis C.M."/>
            <person name="Simpson J.R."/>
            <person name="Lauterbach L."/>
            <person name="Steele A.D."/>
            <person name="Gui C."/>
            <person name="Meng S."/>
            <person name="Li G."/>
            <person name="Viehrig K."/>
            <person name="Ye F."/>
            <person name="Su P."/>
            <person name="Kiefer A.F."/>
            <person name="Nichols A."/>
            <person name="Cepeda A.J."/>
            <person name="Yan W."/>
            <person name="Fan B."/>
            <person name="Jiang Y."/>
            <person name="Adhikari A."/>
            <person name="Zheng C.-J."/>
            <person name="Schuster L."/>
            <person name="Cowan T.M."/>
            <person name="Smanski M.J."/>
            <person name="Chevrette M.G."/>
            <person name="De Carvalho L.P.S."/>
            <person name="Shen B."/>
        </authorList>
    </citation>
    <scope>NUCLEOTIDE SEQUENCE [LARGE SCALE GENOMIC DNA]</scope>
    <source>
        <strain evidence="10 11">NPDC000087</strain>
    </source>
</reference>
<keyword evidence="5 7" id="KW-1133">Transmembrane helix</keyword>
<accession>A0ABW6W895</accession>
<feature type="transmembrane region" description="Helical" evidence="7">
    <location>
        <begin position="149"/>
        <end position="166"/>
    </location>
</feature>
<feature type="transmembrane region" description="Helical" evidence="7">
    <location>
        <begin position="30"/>
        <end position="55"/>
    </location>
</feature>
<dbReference type="InterPro" id="IPR039421">
    <property type="entry name" value="Type_1_exporter"/>
</dbReference>
<dbReference type="GO" id="GO:0005524">
    <property type="term" value="F:ATP binding"/>
    <property type="evidence" value="ECO:0007669"/>
    <property type="project" value="UniProtKB-KW"/>
</dbReference>